<dbReference type="SUPFAM" id="SSF53474">
    <property type="entry name" value="alpha/beta-Hydrolases"/>
    <property type="match status" value="1"/>
</dbReference>
<dbReference type="InterPro" id="IPR050266">
    <property type="entry name" value="AB_hydrolase_sf"/>
</dbReference>
<dbReference type="InterPro" id="IPR029058">
    <property type="entry name" value="AB_hydrolase_fold"/>
</dbReference>
<evidence type="ECO:0000313" key="2">
    <source>
        <dbReference type="EMBL" id="ENX37204.1"/>
    </source>
</evidence>
<dbReference type="GO" id="GO:0016020">
    <property type="term" value="C:membrane"/>
    <property type="evidence" value="ECO:0007669"/>
    <property type="project" value="TreeGrafter"/>
</dbReference>
<keyword evidence="3" id="KW-0378">Hydrolase</keyword>
<sequence length="296" mass="33202">MFLLRNTAFLILLFLAFDCSAKIIPIPTQEQWVHAKKKIHLDNGINLSYIEAGNTDGKPLLFIHGYTDSSRTWSLIMPYLKNRHIYAIDLRGHGQSDAPACCYAYTDLASDANLFLKKLKIAKADIVGHSLGSLTTQVLATAYPERVNKVVLISSTLNIGINGPGNWLWDNIHPLQAPIDPHGKFMQEWRWNPNPIDSKLEEILSQESAVVPLHVWKGVMSGAMYGDLSNAAKLMSASMLILWGDQDQLFGIQHQKKLQAAYPKAKFIAFKNVGHNINLEQPKQTAELIEDFLNTR</sequence>
<dbReference type="RefSeq" id="WP_005286480.1">
    <property type="nucleotide sequence ID" value="NZ_BMDA01000001.1"/>
</dbReference>
<dbReference type="HOGENOM" id="CLU_020336_7_1_6"/>
<dbReference type="EMBL" id="BMDA01000001">
    <property type="protein sequence ID" value="GGH28770.1"/>
    <property type="molecule type" value="Genomic_DNA"/>
</dbReference>
<dbReference type="GO" id="GO:0046464">
    <property type="term" value="P:acylglycerol catabolic process"/>
    <property type="evidence" value="ECO:0007669"/>
    <property type="project" value="TreeGrafter"/>
</dbReference>
<proteinExistence type="predicted"/>
<dbReference type="GO" id="GO:0047372">
    <property type="term" value="F:monoacylglycerol lipase activity"/>
    <property type="evidence" value="ECO:0007669"/>
    <property type="project" value="TreeGrafter"/>
</dbReference>
<reference evidence="3 5" key="2">
    <citation type="journal article" date="2014" name="Int. J. Syst. Evol. Microbiol.">
        <title>Complete genome sequence of Corynebacterium casei LMG S-19264T (=DSM 44701T), isolated from a smear-ripened cheese.</title>
        <authorList>
            <consortium name="US DOE Joint Genome Institute (JGI-PGF)"/>
            <person name="Walter F."/>
            <person name="Albersmeier A."/>
            <person name="Kalinowski J."/>
            <person name="Ruckert C."/>
        </authorList>
    </citation>
    <scope>NUCLEOTIDE SEQUENCE [LARGE SCALE GENOMIC DNA]</scope>
    <source>
        <strain evidence="3 5">CCM 8635</strain>
    </source>
</reference>
<reference evidence="2 4" key="1">
    <citation type="submission" date="2013-02" db="EMBL/GenBank/DDBJ databases">
        <title>The Genome Sequence of Acinetobacter sp. NIPH 3623.</title>
        <authorList>
            <consortium name="The Broad Institute Genome Sequencing Platform"/>
            <consortium name="The Broad Institute Genome Sequencing Center for Infectious Disease"/>
            <person name="Cerqueira G."/>
            <person name="Feldgarden M."/>
            <person name="Courvalin P."/>
            <person name="Perichon B."/>
            <person name="Grillot-Courvalin C."/>
            <person name="Clermont D."/>
            <person name="Rocha E."/>
            <person name="Yoon E.-J."/>
            <person name="Nemec A."/>
            <person name="Walker B."/>
            <person name="Young S.K."/>
            <person name="Zeng Q."/>
            <person name="Gargeya S."/>
            <person name="Fitzgerald M."/>
            <person name="Haas B."/>
            <person name="Abouelleil A."/>
            <person name="Alvarado L."/>
            <person name="Arachchi H.M."/>
            <person name="Berlin A.M."/>
            <person name="Chapman S.B."/>
            <person name="Dewar J."/>
            <person name="Goldberg J."/>
            <person name="Griggs A."/>
            <person name="Gujja S."/>
            <person name="Hansen M."/>
            <person name="Howarth C."/>
            <person name="Imamovic A."/>
            <person name="Larimer J."/>
            <person name="McCowan C."/>
            <person name="Murphy C."/>
            <person name="Neiman D."/>
            <person name="Pearson M."/>
            <person name="Priest M."/>
            <person name="Roberts A."/>
            <person name="Saif S."/>
            <person name="Shea T."/>
            <person name="Sisk P."/>
            <person name="Sykes S."/>
            <person name="Wortman J."/>
            <person name="Nusbaum C."/>
            <person name="Birren B."/>
        </authorList>
    </citation>
    <scope>NUCLEOTIDE SEQUENCE [LARGE SCALE GENOMIC DNA]</scope>
    <source>
        <strain evidence="2 4">NIPH 3623</strain>
    </source>
</reference>
<feature type="domain" description="AB hydrolase-1" evidence="1">
    <location>
        <begin position="58"/>
        <end position="281"/>
    </location>
</feature>
<dbReference type="AlphaFoldDB" id="N9PUJ6"/>
<dbReference type="PRINTS" id="PR00111">
    <property type="entry name" value="ABHYDROLASE"/>
</dbReference>
<evidence type="ECO:0000259" key="1">
    <source>
        <dbReference type="Pfam" id="PF00561"/>
    </source>
</evidence>
<dbReference type="EMBL" id="APSA01000007">
    <property type="protein sequence ID" value="ENX37204.1"/>
    <property type="molecule type" value="Genomic_DNA"/>
</dbReference>
<dbReference type="PANTHER" id="PTHR43798">
    <property type="entry name" value="MONOACYLGLYCEROL LIPASE"/>
    <property type="match status" value="1"/>
</dbReference>
<gene>
    <name evidence="2" type="ORF">F888_02540</name>
    <name evidence="3" type="ORF">GCM10007354_07760</name>
</gene>
<name>N9PUJ6_9GAMM</name>
<dbReference type="GeneID" id="80103349"/>
<dbReference type="Proteomes" id="UP000652691">
    <property type="component" value="Unassembled WGS sequence"/>
</dbReference>
<dbReference type="Pfam" id="PF00561">
    <property type="entry name" value="Abhydrolase_1"/>
    <property type="match status" value="1"/>
</dbReference>
<evidence type="ECO:0000313" key="3">
    <source>
        <dbReference type="EMBL" id="GGH28770.1"/>
    </source>
</evidence>
<accession>N9PUJ6</accession>
<comment type="caution">
    <text evidence="2">The sequence shown here is derived from an EMBL/GenBank/DDBJ whole genome shotgun (WGS) entry which is preliminary data.</text>
</comment>
<evidence type="ECO:0000313" key="4">
    <source>
        <dbReference type="Proteomes" id="UP000013200"/>
    </source>
</evidence>
<organism evidence="2 4">
    <name type="scientific">Acinetobacter courvalinii</name>
    <dbReference type="NCBI Taxonomy" id="280147"/>
    <lineage>
        <taxon>Bacteria</taxon>
        <taxon>Pseudomonadati</taxon>
        <taxon>Pseudomonadota</taxon>
        <taxon>Gammaproteobacteria</taxon>
        <taxon>Moraxellales</taxon>
        <taxon>Moraxellaceae</taxon>
        <taxon>Acinetobacter</taxon>
    </lineage>
</organism>
<dbReference type="PANTHER" id="PTHR43798:SF33">
    <property type="entry name" value="HYDROLASE, PUTATIVE (AFU_ORTHOLOGUE AFUA_2G14860)-RELATED"/>
    <property type="match status" value="1"/>
</dbReference>
<dbReference type="Gene3D" id="3.40.50.1820">
    <property type="entry name" value="alpha/beta hydrolase"/>
    <property type="match status" value="1"/>
</dbReference>
<evidence type="ECO:0000313" key="5">
    <source>
        <dbReference type="Proteomes" id="UP000652691"/>
    </source>
</evidence>
<keyword evidence="4" id="KW-1185">Reference proteome</keyword>
<dbReference type="STRING" id="1217698.F888_02540"/>
<dbReference type="PATRIC" id="fig|1217698.3.peg.2476"/>
<reference evidence="3" key="3">
    <citation type="submission" date="2024-03" db="EMBL/GenBank/DDBJ databases">
        <authorList>
            <person name="Sun Q."/>
            <person name="Sedlacek I."/>
        </authorList>
    </citation>
    <scope>NUCLEOTIDE SEQUENCE</scope>
    <source>
        <strain evidence="3">CCM 8635</strain>
    </source>
</reference>
<protein>
    <submittedName>
        <fullName evidence="3">Alpha/beta hydrolase</fullName>
    </submittedName>
</protein>
<dbReference type="InterPro" id="IPR000073">
    <property type="entry name" value="AB_hydrolase_1"/>
</dbReference>
<dbReference type="Proteomes" id="UP000013200">
    <property type="component" value="Unassembled WGS sequence"/>
</dbReference>